<dbReference type="GO" id="GO:0006310">
    <property type="term" value="P:DNA recombination"/>
    <property type="evidence" value="ECO:0007669"/>
    <property type="project" value="InterPro"/>
</dbReference>
<dbReference type="GO" id="GO:0006281">
    <property type="term" value="P:DNA repair"/>
    <property type="evidence" value="ECO:0007669"/>
    <property type="project" value="InterPro"/>
</dbReference>
<dbReference type="EMBL" id="AB372141">
    <property type="protein sequence ID" value="BAM75663.1"/>
    <property type="molecule type" value="Genomic_DNA"/>
</dbReference>
<dbReference type="GO" id="GO:0000287">
    <property type="term" value="F:magnesium ion binding"/>
    <property type="evidence" value="ECO:0007669"/>
    <property type="project" value="InterPro"/>
</dbReference>
<accession>L8B154</accession>
<protein>
    <submittedName>
        <fullName evidence="1">Uncharacterized protein</fullName>
    </submittedName>
</protein>
<dbReference type="Pfam" id="PF05866">
    <property type="entry name" value="RusA"/>
    <property type="match status" value="1"/>
</dbReference>
<organism evidence="1">
    <name type="scientific">uncultured microorganism</name>
    <dbReference type="NCBI Taxonomy" id="358574"/>
    <lineage>
        <taxon>unclassified sequences</taxon>
        <taxon>environmental samples</taxon>
    </lineage>
</organism>
<dbReference type="InterPro" id="IPR036614">
    <property type="entry name" value="RusA-like_sf"/>
</dbReference>
<dbReference type="SUPFAM" id="SSF103084">
    <property type="entry name" value="Holliday junction resolvase RusA"/>
    <property type="match status" value="1"/>
</dbReference>
<dbReference type="InterPro" id="IPR008822">
    <property type="entry name" value="Endonuclease_RusA-like"/>
</dbReference>
<evidence type="ECO:0000313" key="1">
    <source>
        <dbReference type="EMBL" id="BAM75663.1"/>
    </source>
</evidence>
<dbReference type="Gene3D" id="3.30.1330.70">
    <property type="entry name" value="Holliday junction resolvase RusA"/>
    <property type="match status" value="1"/>
</dbReference>
<proteinExistence type="predicted"/>
<dbReference type="AlphaFoldDB" id="L8B154"/>
<name>L8B154_9ZZZZ</name>
<sequence>MVIIFEIPLAAVPKARPRVTRAGITYTAKKTKRWETDVSIIARSAYGGAPLDGPLHLALDFVLPRPQRLRRKKDDPGLIPAAKKPDIDNLIKSVMDGISRAGLWVDDARVVSLSAAKYYAEKDGLPRVSVSISGDDPCDE</sequence>
<reference evidence="1" key="1">
    <citation type="submission" date="2007-12" db="EMBL/GenBank/DDBJ databases">
        <title>Phylogenetic prediction and protein expressional analysis in the genetic information detected from deep-sea hydrothermal vent in Suiyo seamount.</title>
        <authorList>
            <person name="Sasaki M."/>
            <person name="Tsujimura M."/>
            <person name="Zhang Z."/>
            <person name="Akutsu J."/>
            <person name="Tajima H."/>
            <person name="Kawarabayasi Y."/>
        </authorList>
    </citation>
    <scope>NUCLEOTIDE SEQUENCE</scope>
</reference>